<reference evidence="1" key="1">
    <citation type="submission" date="2023-06" db="EMBL/GenBank/DDBJ databases">
        <authorList>
            <consortium name="Lawrence Berkeley National Laboratory"/>
            <person name="Ahrendt S."/>
            <person name="Sahu N."/>
            <person name="Indic B."/>
            <person name="Wong-Bajracharya J."/>
            <person name="Merenyi Z."/>
            <person name="Ke H.-M."/>
            <person name="Monk M."/>
            <person name="Kocsube S."/>
            <person name="Drula E."/>
            <person name="Lipzen A."/>
            <person name="Balint B."/>
            <person name="Henrissat B."/>
            <person name="Andreopoulos B."/>
            <person name="Martin F.M."/>
            <person name="Harder C.B."/>
            <person name="Rigling D."/>
            <person name="Ford K.L."/>
            <person name="Foster G.D."/>
            <person name="Pangilinan J."/>
            <person name="Papanicolaou A."/>
            <person name="Barry K."/>
            <person name="LaButti K."/>
            <person name="Viragh M."/>
            <person name="Koriabine M."/>
            <person name="Yan M."/>
            <person name="Riley R."/>
            <person name="Champramary S."/>
            <person name="Plett K.L."/>
            <person name="Tsai I.J."/>
            <person name="Slot J."/>
            <person name="Sipos G."/>
            <person name="Plett J."/>
            <person name="Nagy L.G."/>
            <person name="Grigoriev I.V."/>
        </authorList>
    </citation>
    <scope>NUCLEOTIDE SEQUENCE</scope>
    <source>
        <strain evidence="1">HWK02</strain>
    </source>
</reference>
<proteinExistence type="predicted"/>
<dbReference type="Proteomes" id="UP001175228">
    <property type="component" value="Unassembled WGS sequence"/>
</dbReference>
<evidence type="ECO:0000313" key="1">
    <source>
        <dbReference type="EMBL" id="KAK0496593.1"/>
    </source>
</evidence>
<dbReference type="EMBL" id="JAUEPU010000015">
    <property type="protein sequence ID" value="KAK0496593.1"/>
    <property type="molecule type" value="Genomic_DNA"/>
</dbReference>
<protein>
    <submittedName>
        <fullName evidence="1">Uncharacterized protein</fullName>
    </submittedName>
</protein>
<sequence>MLLSPQLPLHGTRMMPYQRLHLFETSSPFMSTLHFDDYFASGIGPGFHSRLEPHLESSHITPESGLSGEVSIGIQADTSPGFGSSEWNAYVASMSPGANERP</sequence>
<name>A0AA39Q5F4_9AGAR</name>
<dbReference type="AlphaFoldDB" id="A0AA39Q5F4"/>
<comment type="caution">
    <text evidence="1">The sequence shown here is derived from an EMBL/GenBank/DDBJ whole genome shotgun (WGS) entry which is preliminary data.</text>
</comment>
<evidence type="ECO:0000313" key="2">
    <source>
        <dbReference type="Proteomes" id="UP001175228"/>
    </source>
</evidence>
<keyword evidence="2" id="KW-1185">Reference proteome</keyword>
<gene>
    <name evidence="1" type="ORF">EDD18DRAFT_1332007</name>
</gene>
<accession>A0AA39Q5F4</accession>
<organism evidence="1 2">
    <name type="scientific">Armillaria luteobubalina</name>
    <dbReference type="NCBI Taxonomy" id="153913"/>
    <lineage>
        <taxon>Eukaryota</taxon>
        <taxon>Fungi</taxon>
        <taxon>Dikarya</taxon>
        <taxon>Basidiomycota</taxon>
        <taxon>Agaricomycotina</taxon>
        <taxon>Agaricomycetes</taxon>
        <taxon>Agaricomycetidae</taxon>
        <taxon>Agaricales</taxon>
        <taxon>Marasmiineae</taxon>
        <taxon>Physalacriaceae</taxon>
        <taxon>Armillaria</taxon>
    </lineage>
</organism>